<dbReference type="EMBL" id="LR796175">
    <property type="protein sequence ID" value="CAB4123668.1"/>
    <property type="molecule type" value="Genomic_DNA"/>
</dbReference>
<dbReference type="GO" id="GO:0042742">
    <property type="term" value="P:defense response to bacterium"/>
    <property type="evidence" value="ECO:0007669"/>
    <property type="project" value="UniProtKB-KW"/>
</dbReference>
<keyword evidence="1" id="KW-0929">Antimicrobial</keyword>
<name>A0A6J5KMY1_9CAUD</name>
<dbReference type="InterPro" id="IPR050570">
    <property type="entry name" value="Cell_wall_metabolism_enzyme"/>
</dbReference>
<dbReference type="GO" id="GO:0004222">
    <property type="term" value="F:metalloendopeptidase activity"/>
    <property type="evidence" value="ECO:0007669"/>
    <property type="project" value="TreeGrafter"/>
</dbReference>
<reference evidence="4" key="1">
    <citation type="submission" date="2020-04" db="EMBL/GenBank/DDBJ databases">
        <authorList>
            <person name="Chiriac C."/>
            <person name="Salcher M."/>
            <person name="Ghai R."/>
            <person name="Kavagutti S V."/>
        </authorList>
    </citation>
    <scope>NUCLEOTIDE SEQUENCE</scope>
</reference>
<evidence type="ECO:0000256" key="2">
    <source>
        <dbReference type="ARBA" id="ARBA00022638"/>
    </source>
</evidence>
<protein>
    <submittedName>
        <fullName evidence="4">Peptidase M23</fullName>
    </submittedName>
</protein>
<dbReference type="GO" id="GO:0031640">
    <property type="term" value="P:killing of cells of another organism"/>
    <property type="evidence" value="ECO:0007669"/>
    <property type="project" value="UniProtKB-KW"/>
</dbReference>
<gene>
    <name evidence="4" type="ORF">UFOVP45_3</name>
</gene>
<dbReference type="Gene3D" id="2.70.70.10">
    <property type="entry name" value="Glucose Permease (Domain IIA)"/>
    <property type="match status" value="1"/>
</dbReference>
<dbReference type="InterPro" id="IPR011055">
    <property type="entry name" value="Dup_hybrid_motif"/>
</dbReference>
<dbReference type="Pfam" id="PF01551">
    <property type="entry name" value="Peptidase_M23"/>
    <property type="match status" value="1"/>
</dbReference>
<dbReference type="CDD" id="cd12797">
    <property type="entry name" value="M23_peptidase"/>
    <property type="match status" value="1"/>
</dbReference>
<proteinExistence type="predicted"/>
<evidence type="ECO:0000313" key="4">
    <source>
        <dbReference type="EMBL" id="CAB4123668.1"/>
    </source>
</evidence>
<evidence type="ECO:0000259" key="3">
    <source>
        <dbReference type="Pfam" id="PF01551"/>
    </source>
</evidence>
<sequence>MPLNGKYAYGPKFGVKDNWHPNGHRGTDYNGFKGGTPYFAVNDGVIVENKFSAVLGNVVVLQTGKQFFGYCHMDKPSPLKIGTKVVSGQQIGTAGTTGSASSGVHLHLTLSLTKEGVFGGTVYDADLFLKKSIAAQAAKAKAAATAPVAAPAAAAPAAPVAAPTTHVCPTCKQEIK</sequence>
<dbReference type="PANTHER" id="PTHR21666:SF270">
    <property type="entry name" value="MUREIN HYDROLASE ACTIVATOR ENVC"/>
    <property type="match status" value="1"/>
</dbReference>
<dbReference type="SUPFAM" id="SSF51261">
    <property type="entry name" value="Duplicated hybrid motif"/>
    <property type="match status" value="1"/>
</dbReference>
<evidence type="ECO:0000256" key="1">
    <source>
        <dbReference type="ARBA" id="ARBA00022529"/>
    </source>
</evidence>
<accession>A0A6J5KMY1</accession>
<organism evidence="4">
    <name type="scientific">uncultured Caudovirales phage</name>
    <dbReference type="NCBI Taxonomy" id="2100421"/>
    <lineage>
        <taxon>Viruses</taxon>
        <taxon>Duplodnaviria</taxon>
        <taxon>Heunggongvirae</taxon>
        <taxon>Uroviricota</taxon>
        <taxon>Caudoviricetes</taxon>
        <taxon>Peduoviridae</taxon>
        <taxon>Maltschvirus</taxon>
        <taxon>Maltschvirus maltsch</taxon>
    </lineage>
</organism>
<feature type="domain" description="M23ase beta-sheet core" evidence="3">
    <location>
        <begin position="23"/>
        <end position="112"/>
    </location>
</feature>
<dbReference type="PANTHER" id="PTHR21666">
    <property type="entry name" value="PEPTIDASE-RELATED"/>
    <property type="match status" value="1"/>
</dbReference>
<keyword evidence="2" id="KW-0081">Bacteriolytic enzyme</keyword>
<dbReference type="InterPro" id="IPR016047">
    <property type="entry name" value="M23ase_b-sheet_dom"/>
</dbReference>